<evidence type="ECO:0000313" key="1">
    <source>
        <dbReference type="EMBL" id="DAE29782.1"/>
    </source>
</evidence>
<accession>A0A8S5REF1</accession>
<protein>
    <submittedName>
        <fullName evidence="1">Uncharacterized protein</fullName>
    </submittedName>
</protein>
<reference evidence="1" key="1">
    <citation type="journal article" date="2021" name="Proc. Natl. Acad. Sci. U.S.A.">
        <title>A Catalog of Tens of Thousands of Viruses from Human Metagenomes Reveals Hidden Associations with Chronic Diseases.</title>
        <authorList>
            <person name="Tisza M.J."/>
            <person name="Buck C.B."/>
        </authorList>
    </citation>
    <scope>NUCLEOTIDE SEQUENCE</scope>
    <source>
        <strain evidence="1">CtyMK1</strain>
    </source>
</reference>
<dbReference type="EMBL" id="BK059098">
    <property type="protein sequence ID" value="DAE29782.1"/>
    <property type="molecule type" value="Genomic_DNA"/>
</dbReference>
<proteinExistence type="predicted"/>
<name>A0A8S5REF1_9VIRU</name>
<sequence length="131" mass="14743">MSTLDNALRALLKMNQELIKSYEKTNSDGTWIVEKYRDGTLIMRLKGLKTVTLNYVANAPFYFGTYILTFPEKSITPALVNCTVFDNNGATFQYTTTAKDNMSSAHMIFCRGSAATALRTQHNIEIIGTWK</sequence>
<organism evidence="1">
    <name type="scientific">virus sp. ctyMK1</name>
    <dbReference type="NCBI Taxonomy" id="2828002"/>
    <lineage>
        <taxon>Viruses</taxon>
    </lineage>
</organism>